<keyword evidence="3" id="KW-1185">Reference proteome</keyword>
<name>A0A060SPN3_PYCCI</name>
<dbReference type="OrthoDB" id="2754413at2759"/>
<evidence type="ECO:0000256" key="1">
    <source>
        <dbReference type="SAM" id="MobiDB-lite"/>
    </source>
</evidence>
<sequence length="532" mass="58021">MIPRLSVLIQSACRFAQTSDPKVRASGYAHTYFNPGDADLAFLAVFPSDSDIADAAQEAWDKASNLWDLLGINPLDLSTPSAGVHSVPTLVLPSVTSWFLPGEDPVYDYEDDPSDDEDWEAEEEPLESDILQKLIDAEQNAPLRTAVTEDRMRSLTCAAIALTLNDMSYVHALDEPSEDEKARIIQEDSAAVHQAMRAVLNPLPIRSIPGADPIHPFDRPVASLTLDHDLSGLLRARRAHETERAWTGVRTKERGVVNKSASTTSETGDERPLQESTRCVLIREMQQVISEEQERGVGTGLEHDVCWWTHVAAASKSIAASSTGNSANAAMVAGARAASVMTLCLKHFEAQKVKMYREIADAQVGVSTESMPKQSPLIIGSHVLVLHQARILVGRIIALYARSGGKTGFHCSQQEVKSIGLVSYAVVQVYEHSFQCKFRAIHQDLASLQVYRFLHVSADNILLRLSVQCSLAPDRRMLEIDASAYDIYKRLSSPQELPAVIGAVKALTKARRAPGKQAADGDGEARAAPGTL</sequence>
<dbReference type="HOGENOM" id="CLU_512039_0_0_1"/>
<evidence type="ECO:0000313" key="3">
    <source>
        <dbReference type="Proteomes" id="UP000029665"/>
    </source>
</evidence>
<protein>
    <submittedName>
        <fullName evidence="2">Uncharacterized protein</fullName>
    </submittedName>
</protein>
<feature type="region of interest" description="Disordered" evidence="1">
    <location>
        <begin position="512"/>
        <end position="532"/>
    </location>
</feature>
<dbReference type="OMA" id="IRTHGKS"/>
<dbReference type="STRING" id="5643.A0A060SPN3"/>
<proteinExistence type="predicted"/>
<dbReference type="AlphaFoldDB" id="A0A060SPN3"/>
<reference evidence="2" key="1">
    <citation type="submission" date="2014-01" db="EMBL/GenBank/DDBJ databases">
        <title>The genome of the white-rot fungus Pycnoporus cinnabarinus: a basidiomycete model with a versatile arsenal for lignocellulosic biomass breakdown.</title>
        <authorList>
            <person name="Levasseur A."/>
            <person name="Lomascolo A."/>
            <person name="Ruiz-Duenas F.J."/>
            <person name="Uzan E."/>
            <person name="Piumi F."/>
            <person name="Kues U."/>
            <person name="Ram A.F.J."/>
            <person name="Murat C."/>
            <person name="Haon M."/>
            <person name="Benoit I."/>
            <person name="Arfi Y."/>
            <person name="Chevret D."/>
            <person name="Drula E."/>
            <person name="Kwon M.J."/>
            <person name="Gouret P."/>
            <person name="Lesage-Meessen L."/>
            <person name="Lombard V."/>
            <person name="Mariette J."/>
            <person name="Noirot C."/>
            <person name="Park J."/>
            <person name="Patyshakuliyeva A."/>
            <person name="Wieneger R.A.B."/>
            <person name="Wosten H.A.B."/>
            <person name="Martin F."/>
            <person name="Coutinho P.M."/>
            <person name="de Vries R."/>
            <person name="Martinez A.T."/>
            <person name="Klopp C."/>
            <person name="Pontarotti P."/>
            <person name="Henrissat B."/>
            <person name="Record E."/>
        </authorList>
    </citation>
    <scope>NUCLEOTIDE SEQUENCE [LARGE SCALE GENOMIC DNA]</scope>
    <source>
        <strain evidence="2">BRFM137</strain>
    </source>
</reference>
<comment type="caution">
    <text evidence="2">The sequence shown here is derived from an EMBL/GenBank/DDBJ whole genome shotgun (WGS) entry which is preliminary data.</text>
</comment>
<gene>
    <name evidence="2" type="ORF">BN946_scf185027.g4</name>
</gene>
<organism evidence="2 3">
    <name type="scientific">Pycnoporus cinnabarinus</name>
    <name type="common">Cinnabar-red polypore</name>
    <name type="synonym">Trametes cinnabarina</name>
    <dbReference type="NCBI Taxonomy" id="5643"/>
    <lineage>
        <taxon>Eukaryota</taxon>
        <taxon>Fungi</taxon>
        <taxon>Dikarya</taxon>
        <taxon>Basidiomycota</taxon>
        <taxon>Agaricomycotina</taxon>
        <taxon>Agaricomycetes</taxon>
        <taxon>Polyporales</taxon>
        <taxon>Polyporaceae</taxon>
        <taxon>Trametes</taxon>
    </lineage>
</organism>
<dbReference type="EMBL" id="CCBP010000342">
    <property type="protein sequence ID" value="CDO76141.1"/>
    <property type="molecule type" value="Genomic_DNA"/>
</dbReference>
<evidence type="ECO:0000313" key="2">
    <source>
        <dbReference type="EMBL" id="CDO76141.1"/>
    </source>
</evidence>
<dbReference type="Proteomes" id="UP000029665">
    <property type="component" value="Unassembled WGS sequence"/>
</dbReference>
<accession>A0A060SPN3</accession>